<gene>
    <name evidence="1" type="ORF">GCM10007888_54540</name>
</gene>
<evidence type="ECO:0000313" key="1">
    <source>
        <dbReference type="EMBL" id="GLS67071.1"/>
    </source>
</evidence>
<dbReference type="RefSeq" id="WP_348532378.1">
    <property type="nucleotide sequence ID" value="NZ_BSPK01000111.1"/>
</dbReference>
<proteinExistence type="predicted"/>
<name>A0ABQ6DSC6_9HYPH</name>
<accession>A0ABQ6DSC6</accession>
<protein>
    <submittedName>
        <fullName evidence="1">Uncharacterized protein</fullName>
    </submittedName>
</protein>
<comment type="caution">
    <text evidence="1">The sequence shown here is derived from an EMBL/GenBank/DDBJ whole genome shotgun (WGS) entry which is preliminary data.</text>
</comment>
<sequence length="81" mass="8740">MATPGSLGPEGDQTAECGVWDRSTAAVEEPPIETHLGEEGIGIGIEVDEDSVDLLRDPAMDEADRRGCLGQARLFSWSRRL</sequence>
<dbReference type="Proteomes" id="UP001156856">
    <property type="component" value="Unassembled WGS sequence"/>
</dbReference>
<keyword evidence="2" id="KW-1185">Reference proteome</keyword>
<evidence type="ECO:0000313" key="2">
    <source>
        <dbReference type="Proteomes" id="UP001156856"/>
    </source>
</evidence>
<dbReference type="EMBL" id="BSPK01000111">
    <property type="protein sequence ID" value="GLS67071.1"/>
    <property type="molecule type" value="Genomic_DNA"/>
</dbReference>
<reference evidence="2" key="1">
    <citation type="journal article" date="2019" name="Int. J. Syst. Evol. Microbiol.">
        <title>The Global Catalogue of Microorganisms (GCM) 10K type strain sequencing project: providing services to taxonomists for standard genome sequencing and annotation.</title>
        <authorList>
            <consortium name="The Broad Institute Genomics Platform"/>
            <consortium name="The Broad Institute Genome Sequencing Center for Infectious Disease"/>
            <person name="Wu L."/>
            <person name="Ma J."/>
        </authorList>
    </citation>
    <scope>NUCLEOTIDE SEQUENCE [LARGE SCALE GENOMIC DNA]</scope>
    <source>
        <strain evidence="2">NBRC 107715</strain>
    </source>
</reference>
<organism evidence="1 2">
    <name type="scientific">Methylobacterium oxalidis</name>
    <dbReference type="NCBI Taxonomy" id="944322"/>
    <lineage>
        <taxon>Bacteria</taxon>
        <taxon>Pseudomonadati</taxon>
        <taxon>Pseudomonadota</taxon>
        <taxon>Alphaproteobacteria</taxon>
        <taxon>Hyphomicrobiales</taxon>
        <taxon>Methylobacteriaceae</taxon>
        <taxon>Methylobacterium</taxon>
    </lineage>
</organism>